<evidence type="ECO:0000256" key="1">
    <source>
        <dbReference type="SAM" id="Phobius"/>
    </source>
</evidence>
<protein>
    <submittedName>
        <fullName evidence="2">Uncharacterized protein</fullName>
    </submittedName>
</protein>
<proteinExistence type="predicted"/>
<dbReference type="PANTHER" id="PTHR35895:SF1">
    <property type="entry name" value="LIPID-BINDING SERUM GLYCOPROTEIN C-TERMINAL DOMAIN-CONTAINING PROTEIN"/>
    <property type="match status" value="1"/>
</dbReference>
<name>A0A383UZV4_BLUHO</name>
<feature type="transmembrane region" description="Helical" evidence="1">
    <location>
        <begin position="32"/>
        <end position="55"/>
    </location>
</feature>
<dbReference type="PANTHER" id="PTHR35895">
    <property type="entry name" value="CHROMOSOME 16, WHOLE GENOME SHOTGUN SEQUENCE"/>
    <property type="match status" value="1"/>
</dbReference>
<keyword evidence="1" id="KW-0812">Transmembrane</keyword>
<dbReference type="Proteomes" id="UP000275772">
    <property type="component" value="Unassembled WGS sequence"/>
</dbReference>
<keyword evidence="1" id="KW-0472">Membrane</keyword>
<gene>
    <name evidence="2" type="ORF">BLGHR1_16087</name>
</gene>
<dbReference type="GO" id="GO:0000329">
    <property type="term" value="C:fungal-type vacuole membrane"/>
    <property type="evidence" value="ECO:0007669"/>
    <property type="project" value="InterPro"/>
</dbReference>
<evidence type="ECO:0000313" key="3">
    <source>
        <dbReference type="Proteomes" id="UP000275772"/>
    </source>
</evidence>
<evidence type="ECO:0000313" key="2">
    <source>
        <dbReference type="EMBL" id="SZF05286.1"/>
    </source>
</evidence>
<dbReference type="VEuPathDB" id="FungiDB:BLGHR1_16087"/>
<reference evidence="2 3" key="1">
    <citation type="submission" date="2017-11" db="EMBL/GenBank/DDBJ databases">
        <authorList>
            <person name="Kracher B."/>
        </authorList>
    </citation>
    <scope>NUCLEOTIDE SEQUENCE [LARGE SCALE GENOMIC DNA]</scope>
    <source>
        <strain evidence="2 3">RACE1</strain>
    </source>
</reference>
<accession>A0A383UZV4</accession>
<sequence>MEKKNNLQYAEAEVAPLGPVASPLKRHFVRYWWMYLTIVCVTFLLVALCLIYVLVPQMAQLNIDRAYLQFTDIRFIVPTPSSITLTQTVLLYTKTRFTPTLKPFVASIYAVHNGSYSKVPMTTARFPEVHAIHPVSITHLTNTFLNFSSDAEREEVARFATQVLTQDRVTTALVGRGSLQLGALPLMTVNYNKTTTFQGLNGLKGFGVSNVKLDVKAEPGQPNLSGMASFPNPSVLTFDMGNVTFTLSTAAAGVVGQSYIENMTIRPGVNIFPIRSVIDSTKIMQSLDPGSDTVQIIIMGNTAVYHGQSLTYYEKSFAYNKLSLALNVSSVLANS</sequence>
<dbReference type="EMBL" id="UNSH01000074">
    <property type="protein sequence ID" value="SZF05286.1"/>
    <property type="molecule type" value="Genomic_DNA"/>
</dbReference>
<dbReference type="AlphaFoldDB" id="A0A383UZV4"/>
<keyword evidence="1" id="KW-1133">Transmembrane helix</keyword>
<dbReference type="InterPro" id="IPR046368">
    <property type="entry name" value="Tag1"/>
</dbReference>
<dbReference type="Pfam" id="PF12505">
    <property type="entry name" value="DUF3712"/>
    <property type="match status" value="1"/>
</dbReference>
<dbReference type="InterPro" id="IPR022185">
    <property type="entry name" value="DUF3712"/>
</dbReference>
<organism evidence="2 3">
    <name type="scientific">Blumeria hordei</name>
    <name type="common">Barley powdery mildew</name>
    <name type="synonym">Blumeria graminis f. sp. hordei</name>
    <dbReference type="NCBI Taxonomy" id="2867405"/>
    <lineage>
        <taxon>Eukaryota</taxon>
        <taxon>Fungi</taxon>
        <taxon>Dikarya</taxon>
        <taxon>Ascomycota</taxon>
        <taxon>Pezizomycotina</taxon>
        <taxon>Leotiomycetes</taxon>
        <taxon>Erysiphales</taxon>
        <taxon>Erysiphaceae</taxon>
        <taxon>Blumeria</taxon>
    </lineage>
</organism>